<dbReference type="Proteomes" id="UP001054837">
    <property type="component" value="Unassembled WGS sequence"/>
</dbReference>
<dbReference type="AlphaFoldDB" id="A0AAV4NSN1"/>
<comment type="caution">
    <text evidence="2">The sequence shown here is derived from an EMBL/GenBank/DDBJ whole genome shotgun (WGS) entry which is preliminary data.</text>
</comment>
<feature type="signal peptide" evidence="1">
    <location>
        <begin position="1"/>
        <end position="18"/>
    </location>
</feature>
<feature type="chain" id="PRO_5043528654" description="Secreted protein" evidence="1">
    <location>
        <begin position="19"/>
        <end position="98"/>
    </location>
</feature>
<reference evidence="2 3" key="1">
    <citation type="submission" date="2021-06" db="EMBL/GenBank/DDBJ databases">
        <title>Caerostris darwini draft genome.</title>
        <authorList>
            <person name="Kono N."/>
            <person name="Arakawa K."/>
        </authorList>
    </citation>
    <scope>NUCLEOTIDE SEQUENCE [LARGE SCALE GENOMIC DNA]</scope>
</reference>
<dbReference type="EMBL" id="BPLQ01001941">
    <property type="protein sequence ID" value="GIX86931.1"/>
    <property type="molecule type" value="Genomic_DNA"/>
</dbReference>
<evidence type="ECO:0008006" key="4">
    <source>
        <dbReference type="Google" id="ProtNLM"/>
    </source>
</evidence>
<keyword evidence="1" id="KW-0732">Signal</keyword>
<proteinExistence type="predicted"/>
<name>A0AAV4NSN1_9ARAC</name>
<accession>A0AAV4NSN1</accession>
<keyword evidence="3" id="KW-1185">Reference proteome</keyword>
<evidence type="ECO:0000313" key="2">
    <source>
        <dbReference type="EMBL" id="GIX86931.1"/>
    </source>
</evidence>
<gene>
    <name evidence="2" type="ORF">CDAR_20831</name>
</gene>
<evidence type="ECO:0000256" key="1">
    <source>
        <dbReference type="SAM" id="SignalP"/>
    </source>
</evidence>
<evidence type="ECO:0000313" key="3">
    <source>
        <dbReference type="Proteomes" id="UP001054837"/>
    </source>
</evidence>
<protein>
    <recommendedName>
        <fullName evidence="4">Secreted protein</fullName>
    </recommendedName>
</protein>
<sequence>MGTLQNFLLFFLFQAADETTRTNVSHARRCGARMVMPFRRIPFLSLCPGRPQQAQPAPRADEARQVCSTLEHGSHIVVPQCGWRHYLPADGRDGTEIC</sequence>
<organism evidence="2 3">
    <name type="scientific">Caerostris darwini</name>
    <dbReference type="NCBI Taxonomy" id="1538125"/>
    <lineage>
        <taxon>Eukaryota</taxon>
        <taxon>Metazoa</taxon>
        <taxon>Ecdysozoa</taxon>
        <taxon>Arthropoda</taxon>
        <taxon>Chelicerata</taxon>
        <taxon>Arachnida</taxon>
        <taxon>Araneae</taxon>
        <taxon>Araneomorphae</taxon>
        <taxon>Entelegynae</taxon>
        <taxon>Araneoidea</taxon>
        <taxon>Araneidae</taxon>
        <taxon>Caerostris</taxon>
    </lineage>
</organism>